<dbReference type="GO" id="GO:0016887">
    <property type="term" value="F:ATP hydrolysis activity"/>
    <property type="evidence" value="ECO:0007669"/>
    <property type="project" value="InterPro"/>
</dbReference>
<dbReference type="InterPro" id="IPR051782">
    <property type="entry name" value="ABC_Transporter_VariousFunc"/>
</dbReference>
<dbReference type="KEGG" id="pnp:IJ22_47960"/>
<dbReference type="Proteomes" id="UP000061660">
    <property type="component" value="Chromosome"/>
</dbReference>
<evidence type="ECO:0000259" key="4">
    <source>
        <dbReference type="PROSITE" id="PS50893"/>
    </source>
</evidence>
<dbReference type="SUPFAM" id="SSF52540">
    <property type="entry name" value="P-loop containing nucleoside triphosphate hydrolases"/>
    <property type="match status" value="1"/>
</dbReference>
<reference evidence="5 6" key="2">
    <citation type="journal article" date="2016" name="Genome Announc.">
        <title>Complete Genome Sequences of Two Interactive Moderate Thermophiles, Paenibacillus napthalenovorans 32O-Y and Paenibacillus sp. 32O-W.</title>
        <authorList>
            <person name="Butler R.R.III."/>
            <person name="Wang J."/>
            <person name="Stark B.C."/>
            <person name="Pombert J.F."/>
        </authorList>
    </citation>
    <scope>NUCLEOTIDE SEQUENCE [LARGE SCALE GENOMIC DNA]</scope>
    <source>
        <strain evidence="5 6">32O-Y</strain>
    </source>
</reference>
<protein>
    <submittedName>
        <fullName evidence="5">Multidrug ABC transporter ATP-binding protein</fullName>
    </submittedName>
</protein>
<dbReference type="RefSeq" id="WP_062410512.1">
    <property type="nucleotide sequence ID" value="NZ_CP013652.1"/>
</dbReference>
<dbReference type="CDD" id="cd03230">
    <property type="entry name" value="ABC_DR_subfamily_A"/>
    <property type="match status" value="1"/>
</dbReference>
<dbReference type="PATRIC" id="fig|162209.4.peg.5051"/>
<keyword evidence="3 5" id="KW-0067">ATP-binding</keyword>
<dbReference type="InterPro" id="IPR027417">
    <property type="entry name" value="P-loop_NTPase"/>
</dbReference>
<dbReference type="InterPro" id="IPR003439">
    <property type="entry name" value="ABC_transporter-like_ATP-bd"/>
</dbReference>
<dbReference type="InterPro" id="IPR003593">
    <property type="entry name" value="AAA+_ATPase"/>
</dbReference>
<evidence type="ECO:0000256" key="2">
    <source>
        <dbReference type="ARBA" id="ARBA00022741"/>
    </source>
</evidence>
<keyword evidence="6" id="KW-1185">Reference proteome</keyword>
<evidence type="ECO:0000313" key="6">
    <source>
        <dbReference type="Proteomes" id="UP000061660"/>
    </source>
</evidence>
<dbReference type="PANTHER" id="PTHR42939:SF3">
    <property type="entry name" value="ABC TRANSPORTER ATP-BINDING COMPONENT"/>
    <property type="match status" value="1"/>
</dbReference>
<dbReference type="GO" id="GO:0005524">
    <property type="term" value="F:ATP binding"/>
    <property type="evidence" value="ECO:0007669"/>
    <property type="project" value="UniProtKB-KW"/>
</dbReference>
<name>A0A0U2L4Z2_9BACL</name>
<evidence type="ECO:0000313" key="5">
    <source>
        <dbReference type="EMBL" id="ALS25058.1"/>
    </source>
</evidence>
<dbReference type="OrthoDB" id="9804819at2"/>
<dbReference type="PANTHER" id="PTHR42939">
    <property type="entry name" value="ABC TRANSPORTER ATP-BINDING PROTEIN ALBC-RELATED"/>
    <property type="match status" value="1"/>
</dbReference>
<keyword evidence="1" id="KW-0813">Transport</keyword>
<reference evidence="6" key="1">
    <citation type="submission" date="2015-12" db="EMBL/GenBank/DDBJ databases">
        <title>Complete genome sequences of two moderately thermophilic Paenibacillus species.</title>
        <authorList>
            <person name="Butler R.III."/>
            <person name="Wang J."/>
            <person name="Stark B.C."/>
            <person name="Pombert J.-F."/>
        </authorList>
    </citation>
    <scope>NUCLEOTIDE SEQUENCE [LARGE SCALE GENOMIC DNA]</scope>
    <source>
        <strain evidence="6">32O-Y</strain>
    </source>
</reference>
<evidence type="ECO:0000256" key="3">
    <source>
        <dbReference type="ARBA" id="ARBA00022840"/>
    </source>
</evidence>
<accession>A0A0U2L4Z2</accession>
<feature type="domain" description="ABC transporter" evidence="4">
    <location>
        <begin position="5"/>
        <end position="232"/>
    </location>
</feature>
<evidence type="ECO:0000256" key="1">
    <source>
        <dbReference type="ARBA" id="ARBA00022448"/>
    </source>
</evidence>
<dbReference type="PROSITE" id="PS50893">
    <property type="entry name" value="ABC_TRANSPORTER_2"/>
    <property type="match status" value="1"/>
</dbReference>
<dbReference type="EMBL" id="CP013652">
    <property type="protein sequence ID" value="ALS25058.1"/>
    <property type="molecule type" value="Genomic_DNA"/>
</dbReference>
<dbReference type="Gene3D" id="3.40.50.300">
    <property type="entry name" value="P-loop containing nucleotide triphosphate hydrolases"/>
    <property type="match status" value="1"/>
</dbReference>
<proteinExistence type="predicted"/>
<dbReference type="SMART" id="SM00382">
    <property type="entry name" value="AAA"/>
    <property type="match status" value="1"/>
</dbReference>
<keyword evidence="2" id="KW-0547">Nucleotide-binding</keyword>
<dbReference type="AlphaFoldDB" id="A0A0U2L4Z2"/>
<sequence>MKYSLEVSNLTKAYPGSDFRLDNVSFAVPQGSIMGFVGENGSGKTTTISCILNTLKPDSGVIKIFGEEMTEERTDIRDHIGVVFDAINFPEALTANKLASVFKDIYQHWDGGLFQHLLQRLQVPADTRIKDLSRGMTMKLATAVALSHGAKLLLLDEATSGLDPVVREEMLDLFLEFVEDEEHSILISSHITSDLEKIADYITFIHSGRIILTEDKDILLYQYGIARCTADQFQSLDKSEYLSSRKRGFQVDVLISDKESFSRQHRDITVDNTTIDEIMLLLVKGDQ</sequence>
<organism evidence="5 6">
    <name type="scientific">Paenibacillus naphthalenovorans</name>
    <dbReference type="NCBI Taxonomy" id="162209"/>
    <lineage>
        <taxon>Bacteria</taxon>
        <taxon>Bacillati</taxon>
        <taxon>Bacillota</taxon>
        <taxon>Bacilli</taxon>
        <taxon>Bacillales</taxon>
        <taxon>Paenibacillaceae</taxon>
        <taxon>Paenibacillus</taxon>
    </lineage>
</organism>
<gene>
    <name evidence="5" type="ORF">IJ22_47960</name>
</gene>
<dbReference type="Pfam" id="PF00005">
    <property type="entry name" value="ABC_tran"/>
    <property type="match status" value="1"/>
</dbReference>
<dbReference type="STRING" id="162209.IJ22_47960"/>